<comment type="caution">
    <text evidence="1">The sequence shown here is derived from an EMBL/GenBank/DDBJ whole genome shotgun (WGS) entry which is preliminary data.</text>
</comment>
<evidence type="ECO:0000313" key="2">
    <source>
        <dbReference type="Proteomes" id="UP001628874"/>
    </source>
</evidence>
<keyword evidence="2" id="KW-1185">Reference proteome</keyword>
<organism evidence="1 2">
    <name type="scientific">Scytonema tolypothrichoides VB-61278_2</name>
    <dbReference type="NCBI Taxonomy" id="3232314"/>
    <lineage>
        <taxon>Bacteria</taxon>
        <taxon>Bacillati</taxon>
        <taxon>Cyanobacteriota</taxon>
        <taxon>Cyanophyceae</taxon>
        <taxon>Nostocales</taxon>
        <taxon>Scytonemataceae</taxon>
        <taxon>Scytonema</taxon>
    </lineage>
</organism>
<dbReference type="Proteomes" id="UP001628874">
    <property type="component" value="Unassembled WGS sequence"/>
</dbReference>
<name>A0ABW8WXT6_9CYAN</name>
<protein>
    <recommendedName>
        <fullName evidence="3">Transposase</fullName>
    </recommendedName>
</protein>
<dbReference type="RefSeq" id="WP_202048695.1">
    <property type="nucleotide sequence ID" value="NZ_JBFQGM010000018.1"/>
</dbReference>
<evidence type="ECO:0000313" key="1">
    <source>
        <dbReference type="EMBL" id="MFL9465650.1"/>
    </source>
</evidence>
<proteinExistence type="predicted"/>
<reference evidence="1 2" key="1">
    <citation type="submission" date="2024-07" db="EMBL/GenBank/DDBJ databases">
        <authorList>
            <person name="Tripathy S."/>
        </authorList>
    </citation>
    <scope>NUCLEOTIDE SEQUENCE [LARGE SCALE GENOMIC DNA]</scope>
    <source>
        <strain evidence="1 2">VB-61278_2</strain>
    </source>
</reference>
<evidence type="ECO:0008006" key="3">
    <source>
        <dbReference type="Google" id="ProtNLM"/>
    </source>
</evidence>
<sequence length="68" mass="7919">MKRTLDDVLHGKQRTDSTHILAVVRELSRLEHLGETLRSALNAVAEVNPTWLKFMAPPEWYDRYSKRA</sequence>
<accession>A0ABW8WXT6</accession>
<gene>
    <name evidence="1" type="ORF">AB0759_34155</name>
</gene>
<dbReference type="EMBL" id="JBFQGM010000018">
    <property type="protein sequence ID" value="MFL9465650.1"/>
    <property type="molecule type" value="Genomic_DNA"/>
</dbReference>